<evidence type="ECO:0000256" key="4">
    <source>
        <dbReference type="SAM" id="MobiDB-lite"/>
    </source>
</evidence>
<dbReference type="GO" id="GO:0000049">
    <property type="term" value="F:tRNA binding"/>
    <property type="evidence" value="ECO:0007669"/>
    <property type="project" value="UniProtKB-UniRule"/>
</dbReference>
<dbReference type="EMBL" id="PYSW02000003">
    <property type="protein sequence ID" value="KAG2393064.1"/>
    <property type="molecule type" value="Genomic_DNA"/>
</dbReference>
<name>A0AA88H3N2_NAELO</name>
<evidence type="ECO:0000256" key="1">
    <source>
        <dbReference type="ARBA" id="ARBA00022555"/>
    </source>
</evidence>
<dbReference type="PROSITE" id="PS50886">
    <property type="entry name" value="TRBD"/>
    <property type="match status" value="1"/>
</dbReference>
<dbReference type="RefSeq" id="XP_044554958.1">
    <property type="nucleotide sequence ID" value="XM_044699851.1"/>
</dbReference>
<dbReference type="Gene3D" id="1.20.1050.10">
    <property type="match status" value="1"/>
</dbReference>
<dbReference type="GeneID" id="68102095"/>
<dbReference type="InterPro" id="IPR036282">
    <property type="entry name" value="Glutathione-S-Trfase_C_sf"/>
</dbReference>
<dbReference type="AlphaFoldDB" id="A0AA88H3N2"/>
<feature type="domain" description="TRNA-binding" evidence="6">
    <location>
        <begin position="264"/>
        <end position="372"/>
    </location>
</feature>
<dbReference type="InterPro" id="IPR012340">
    <property type="entry name" value="NA-bd_OB-fold"/>
</dbReference>
<dbReference type="InterPro" id="IPR051270">
    <property type="entry name" value="Tyrosine-tRNA_ligase_regulator"/>
</dbReference>
<dbReference type="Proteomes" id="UP000816034">
    <property type="component" value="Unassembled WGS sequence"/>
</dbReference>
<dbReference type="InterPro" id="IPR002547">
    <property type="entry name" value="tRNA-bd_dom"/>
</dbReference>
<keyword evidence="8" id="KW-1185">Reference proteome</keyword>
<dbReference type="Gene3D" id="2.40.50.140">
    <property type="entry name" value="Nucleic acid-binding proteins"/>
    <property type="match status" value="1"/>
</dbReference>
<accession>A0AA88H3N2</accession>
<comment type="caution">
    <text evidence="7">The sequence shown here is derived from an EMBL/GenBank/DDBJ whole genome shotgun (WGS) entry which is preliminary data.</text>
</comment>
<evidence type="ECO:0000256" key="2">
    <source>
        <dbReference type="ARBA" id="ARBA00022884"/>
    </source>
</evidence>
<evidence type="ECO:0000259" key="5">
    <source>
        <dbReference type="PROSITE" id="PS50405"/>
    </source>
</evidence>
<evidence type="ECO:0000259" key="6">
    <source>
        <dbReference type="PROSITE" id="PS50886"/>
    </source>
</evidence>
<dbReference type="PANTHER" id="PTHR11586:SF33">
    <property type="entry name" value="AMINOACYL TRNA SYNTHASE COMPLEX-INTERACTING MULTIFUNCTIONAL PROTEIN 1"/>
    <property type="match status" value="1"/>
</dbReference>
<organism evidence="7 8">
    <name type="scientific">Naegleria lovaniensis</name>
    <name type="common">Amoeba</name>
    <dbReference type="NCBI Taxonomy" id="51637"/>
    <lineage>
        <taxon>Eukaryota</taxon>
        <taxon>Discoba</taxon>
        <taxon>Heterolobosea</taxon>
        <taxon>Tetramitia</taxon>
        <taxon>Eutetramitia</taxon>
        <taxon>Vahlkampfiidae</taxon>
        <taxon>Naegleria</taxon>
    </lineage>
</organism>
<dbReference type="PROSITE" id="PS50405">
    <property type="entry name" value="GST_CTER"/>
    <property type="match status" value="1"/>
</dbReference>
<keyword evidence="2 3" id="KW-0694">RNA-binding</keyword>
<evidence type="ECO:0000313" key="8">
    <source>
        <dbReference type="Proteomes" id="UP000816034"/>
    </source>
</evidence>
<dbReference type="SUPFAM" id="SSF47616">
    <property type="entry name" value="GST C-terminal domain-like"/>
    <property type="match status" value="1"/>
</dbReference>
<reference evidence="7 8" key="1">
    <citation type="journal article" date="2018" name="BMC Genomics">
        <title>The genome of Naegleria lovaniensis, the basis for a comparative approach to unravel pathogenicity factors of the human pathogenic amoeba N. fowleri.</title>
        <authorList>
            <person name="Liechti N."/>
            <person name="Schurch N."/>
            <person name="Bruggmann R."/>
            <person name="Wittwer M."/>
        </authorList>
    </citation>
    <scope>NUCLEOTIDE SEQUENCE [LARGE SCALE GENOMIC DNA]</scope>
    <source>
        <strain evidence="7 8">ATCC 30569</strain>
    </source>
</reference>
<evidence type="ECO:0008006" key="9">
    <source>
        <dbReference type="Google" id="ProtNLM"/>
    </source>
</evidence>
<sequence>MSKNSSSESLLSIVVPSNTHSNFHIATLYTQHLSSQPSQINVDESSQINSLQTLFSSLHVKLNSEQQEFIQVIEELSQVLKSSQQATNMESLLSKLNDHLAFHSYLVNDTLSVVDVVFYVYLYSPEAIGKLTKKQQSQYIHLIRYVSHLKNKFKYDTLNAVKLYLSPTKFQLRNLLSGDARSSSGLNTNKGAAAVAVGGSNDENASATTAKQGSSNKKEKASASSASTTTSSSSSKASSTSATTTTTEESSSQSTTTTTTTTINPNTIALTVGYVLSCEDHPEATKLYVEKIAITPDHQSKILTICSGLKGKVEKDQIAHKLVLLMTNLKSSKMVGIESEGMLLAATDDSTGQVQVLTFNTNEGLQAGDRVIVDGFDVCEVDKQIKSDKLAKKIIPFMSTNENGVVVWNQTHEWRVLGKPNIQPVSSFKKAPVK</sequence>
<feature type="compositionally biased region" description="Polar residues" evidence="4">
    <location>
        <begin position="202"/>
        <end position="213"/>
    </location>
</feature>
<evidence type="ECO:0000256" key="3">
    <source>
        <dbReference type="PROSITE-ProRule" id="PRU00209"/>
    </source>
</evidence>
<dbReference type="Pfam" id="PF21972">
    <property type="entry name" value="Arc1p_N_like"/>
    <property type="match status" value="1"/>
</dbReference>
<feature type="domain" description="GST C-terminal" evidence="5">
    <location>
        <begin position="41"/>
        <end position="170"/>
    </location>
</feature>
<dbReference type="GO" id="GO:0032991">
    <property type="term" value="C:protein-containing complex"/>
    <property type="evidence" value="ECO:0007669"/>
    <property type="project" value="UniProtKB-ARBA"/>
</dbReference>
<evidence type="ECO:0000313" key="7">
    <source>
        <dbReference type="EMBL" id="KAG2393064.1"/>
    </source>
</evidence>
<dbReference type="InterPro" id="IPR053836">
    <property type="entry name" value="Arc1-like_N"/>
</dbReference>
<dbReference type="InterPro" id="IPR010987">
    <property type="entry name" value="Glutathione-S-Trfase_C-like"/>
</dbReference>
<gene>
    <name evidence="7" type="ORF">C9374_009641</name>
</gene>
<feature type="compositionally biased region" description="Low complexity" evidence="4">
    <location>
        <begin position="222"/>
        <end position="261"/>
    </location>
</feature>
<dbReference type="PANTHER" id="PTHR11586">
    <property type="entry name" value="TRNA-AMINOACYLATION COFACTOR ARC1 FAMILY MEMBER"/>
    <property type="match status" value="1"/>
</dbReference>
<keyword evidence="1 3" id="KW-0820">tRNA-binding</keyword>
<dbReference type="SUPFAM" id="SSF50249">
    <property type="entry name" value="Nucleic acid-binding proteins"/>
    <property type="match status" value="1"/>
</dbReference>
<protein>
    <recommendedName>
        <fullName evidence="9">tRNA-binding domain-containing protein</fullName>
    </recommendedName>
</protein>
<feature type="region of interest" description="Disordered" evidence="4">
    <location>
        <begin position="202"/>
        <end position="261"/>
    </location>
</feature>
<proteinExistence type="predicted"/>
<dbReference type="Pfam" id="PF01588">
    <property type="entry name" value="tRNA_bind"/>
    <property type="match status" value="1"/>
</dbReference>